<dbReference type="EMBL" id="AZEC01000001">
    <property type="protein sequence ID" value="KRL14510.1"/>
    <property type="molecule type" value="Genomic_DNA"/>
</dbReference>
<dbReference type="Gene3D" id="1.50.10.10">
    <property type="match status" value="1"/>
</dbReference>
<dbReference type="Proteomes" id="UP000051330">
    <property type="component" value="Unassembled WGS sequence"/>
</dbReference>
<dbReference type="InterPro" id="IPR008928">
    <property type="entry name" value="6-hairpin_glycosidase_sf"/>
</dbReference>
<dbReference type="Pfam" id="PF00759">
    <property type="entry name" value="Glyco_hydro_9"/>
    <property type="match status" value="1"/>
</dbReference>
<evidence type="ECO:0000313" key="7">
    <source>
        <dbReference type="Proteomes" id="UP000051330"/>
    </source>
</evidence>
<dbReference type="AlphaFoldDB" id="A0A0R1N2S9"/>
<dbReference type="PATRIC" id="fig|1423792.3.peg.161"/>
<dbReference type="GO" id="GO:0000272">
    <property type="term" value="P:polysaccharide catabolic process"/>
    <property type="evidence" value="ECO:0007669"/>
    <property type="project" value="UniProtKB-KW"/>
</dbReference>
<evidence type="ECO:0000313" key="6">
    <source>
        <dbReference type="EMBL" id="KRL14510.1"/>
    </source>
</evidence>
<dbReference type="OrthoDB" id="9758662at2"/>
<gene>
    <name evidence="6" type="ORF">FD09_GL000158</name>
</gene>
<dbReference type="SUPFAM" id="SSF48208">
    <property type="entry name" value="Six-hairpin glycosidases"/>
    <property type="match status" value="1"/>
</dbReference>
<dbReference type="InterPro" id="IPR013783">
    <property type="entry name" value="Ig-like_fold"/>
</dbReference>
<evidence type="ECO:0000259" key="4">
    <source>
        <dbReference type="Pfam" id="PF00759"/>
    </source>
</evidence>
<evidence type="ECO:0000256" key="1">
    <source>
        <dbReference type="ARBA" id="ARBA00007072"/>
    </source>
</evidence>
<proteinExistence type="inferred from homology"/>
<dbReference type="CDD" id="cd02850">
    <property type="entry name" value="E_set_Cellulase_N"/>
    <property type="match status" value="1"/>
</dbReference>
<dbReference type="InterPro" id="IPR001701">
    <property type="entry name" value="Glyco_hydro_9"/>
</dbReference>
<keyword evidence="2" id="KW-0119">Carbohydrate metabolism</keyword>
<evidence type="ECO:0000259" key="5">
    <source>
        <dbReference type="Pfam" id="PF02927"/>
    </source>
</evidence>
<name>A0A0R1N2S9_9LACO</name>
<protein>
    <submittedName>
        <fullName evidence="6">Uncharacterized protein</fullName>
    </submittedName>
</protein>
<dbReference type="GO" id="GO:0008810">
    <property type="term" value="F:cellulase activity"/>
    <property type="evidence" value="ECO:0007669"/>
    <property type="project" value="InterPro"/>
</dbReference>
<dbReference type="InterPro" id="IPR004197">
    <property type="entry name" value="Cellulase_Ig-like"/>
</dbReference>
<keyword evidence="3" id="KW-0624">Polysaccharide degradation</keyword>
<keyword evidence="7" id="KW-1185">Reference proteome</keyword>
<organism evidence="6 7">
    <name type="scientific">Schleiferilactobacillus perolens DSM 12744</name>
    <dbReference type="NCBI Taxonomy" id="1423792"/>
    <lineage>
        <taxon>Bacteria</taxon>
        <taxon>Bacillati</taxon>
        <taxon>Bacillota</taxon>
        <taxon>Bacilli</taxon>
        <taxon>Lactobacillales</taxon>
        <taxon>Lactobacillaceae</taxon>
        <taxon>Schleiferilactobacillus</taxon>
    </lineage>
</organism>
<comment type="similarity">
    <text evidence="1">Belongs to the glycosyl hydrolase 9 (cellulase E) family.</text>
</comment>
<dbReference type="InterPro" id="IPR014756">
    <property type="entry name" value="Ig_E-set"/>
</dbReference>
<dbReference type="InterPro" id="IPR012341">
    <property type="entry name" value="6hp_glycosidase-like_sf"/>
</dbReference>
<dbReference type="SUPFAM" id="SSF81296">
    <property type="entry name" value="E set domains"/>
    <property type="match status" value="1"/>
</dbReference>
<accession>A0A0R1N2S9</accession>
<dbReference type="Gene3D" id="2.60.40.10">
    <property type="entry name" value="Immunoglobulins"/>
    <property type="match status" value="1"/>
</dbReference>
<feature type="domain" description="Cellulase Ig-like" evidence="5">
    <location>
        <begin position="215"/>
        <end position="291"/>
    </location>
</feature>
<evidence type="ECO:0000256" key="3">
    <source>
        <dbReference type="ARBA" id="ARBA00023326"/>
    </source>
</evidence>
<comment type="caution">
    <text evidence="6">The sequence shown here is derived from an EMBL/GenBank/DDBJ whole genome shotgun (WGS) entry which is preliminary data.</text>
</comment>
<dbReference type="STRING" id="1423792.FD09_GL000158"/>
<reference evidence="6 7" key="1">
    <citation type="journal article" date="2015" name="Genome Announc.">
        <title>Expanding the biotechnology potential of lactobacilli through comparative genomics of 213 strains and associated genera.</title>
        <authorList>
            <person name="Sun Z."/>
            <person name="Harris H.M."/>
            <person name="McCann A."/>
            <person name="Guo C."/>
            <person name="Argimon S."/>
            <person name="Zhang W."/>
            <person name="Yang X."/>
            <person name="Jeffery I.B."/>
            <person name="Cooney J.C."/>
            <person name="Kagawa T.F."/>
            <person name="Liu W."/>
            <person name="Song Y."/>
            <person name="Salvetti E."/>
            <person name="Wrobel A."/>
            <person name="Rasinkangas P."/>
            <person name="Parkhill J."/>
            <person name="Rea M.C."/>
            <person name="O'Sullivan O."/>
            <person name="Ritari J."/>
            <person name="Douillard F.P."/>
            <person name="Paul Ross R."/>
            <person name="Yang R."/>
            <person name="Briner A.E."/>
            <person name="Felis G.E."/>
            <person name="de Vos W.M."/>
            <person name="Barrangou R."/>
            <person name="Klaenhammer T.R."/>
            <person name="Caufield P.W."/>
            <person name="Cui Y."/>
            <person name="Zhang H."/>
            <person name="O'Toole P.W."/>
        </authorList>
    </citation>
    <scope>NUCLEOTIDE SEQUENCE [LARGE SCALE GENOMIC DNA]</scope>
    <source>
        <strain evidence="6 7">DSM 12744</strain>
    </source>
</reference>
<dbReference type="Pfam" id="PF02927">
    <property type="entry name" value="CelD_N"/>
    <property type="match status" value="1"/>
</dbReference>
<evidence type="ECO:0000256" key="2">
    <source>
        <dbReference type="ARBA" id="ARBA00023277"/>
    </source>
</evidence>
<feature type="domain" description="Glycoside hydrolase family 9" evidence="4">
    <location>
        <begin position="311"/>
        <end position="732"/>
    </location>
</feature>
<sequence length="789" mass="88903">MMSLAKVDQYLQTTHNLSELLTPPAVQNLPLGDEPTKLPLTTQIGHWESRDRGEVISKTVDRVQLLSPTRYESWPKGAPADGDYIQYGETTAALVLGRENWEDYNQLYFQAEAKCTNVINPNVTLSFKNDGKVKIPDQYLRDGFHSIDLANNQSNLIVVDISDLPRDAITEIALSTAANGSYLNLPGQIDLTFSNFRLAKTVSRQTTHGWKPTPGRIVVSQMGYGSSDKKVAIMAKQDTDQSFSLVNVDTGKVMLTKKWLEESVADDAVLLAGDFSDYTETGTYRIQSGRNQSTEFQIRDQSGLWSASVFKTMNFIFSERCGYPVPRIHGTCHADVYAKHKEMVLAFNGGWHDAGDLSQQTVQTAEVALSLAEAAHAYRSTNEALSVRLDEESRWGFDFVLKTRFGDGYRATSAGTSRWTDNCIGNFDDVRARVHNNPYENYLFAGIEGRAAQLTDDDTWRKRLIQVAVQDFAFAEVEFAKKPYAPEKIMWEHTYNTSKATYHATVAWSAAILFETTKGQQYYDAALAAGKRLCLCQEHHGIRLDNGDIVRGIFYRDEQHKVFQHFNHQSREHLFAAALAKMIAITSGETREKFRAAARSYGDSLLYLQQFTKPYPMISAGLYRDDEYRDHDSFYHQHLLVDESAEIEFRSQLKKGIRVAPHIYIKRFPVWFSFRGNNGVLLSTGISAAILGHTLRDHQLIQLAIDQLNWVTGLNPFDQSLMLGLGTYFQTQYAVSSGQQVGELPVGIETLGDEDIPYWPSFNNATYKEVWIANDGKWLSLIANVLGLH</sequence>